<sequence>MSEEIQQEPRYQETYEDKLKAIQSKWVDKVKSLNEKMKSLATLESLLNEIYSERQNACDYYFSLLGILSKLSRKYKVEYASKYTYYKTQSQIRFSSDSSINTQIEADLEEIRSQISLVDNHAKYMQETIKTIDNLIYGVNNKIRVYELINGVKH</sequence>
<protein>
    <submittedName>
        <fullName evidence="1">Uncharacterized protein</fullName>
    </submittedName>
</protein>
<dbReference type="EMBL" id="BK015645">
    <property type="protein sequence ID" value="DAE17721.1"/>
    <property type="molecule type" value="Genomic_DNA"/>
</dbReference>
<accession>A0A8S5QFY6</accession>
<evidence type="ECO:0000313" key="1">
    <source>
        <dbReference type="EMBL" id="DAE17721.1"/>
    </source>
</evidence>
<organism evidence="1">
    <name type="scientific">Myoviridae sp. ctn8H20</name>
    <dbReference type="NCBI Taxonomy" id="2825169"/>
    <lineage>
        <taxon>Viruses</taxon>
        <taxon>Duplodnaviria</taxon>
        <taxon>Heunggongvirae</taxon>
        <taxon>Uroviricota</taxon>
        <taxon>Caudoviricetes</taxon>
    </lineage>
</organism>
<name>A0A8S5QFY6_9CAUD</name>
<proteinExistence type="predicted"/>
<reference evidence="1" key="1">
    <citation type="journal article" date="2021" name="Proc. Natl. Acad. Sci. U.S.A.">
        <title>A Catalog of Tens of Thousands of Viruses from Human Metagenomes Reveals Hidden Associations with Chronic Diseases.</title>
        <authorList>
            <person name="Tisza M.J."/>
            <person name="Buck C.B."/>
        </authorList>
    </citation>
    <scope>NUCLEOTIDE SEQUENCE</scope>
    <source>
        <strain evidence="1">Ctn8H20</strain>
    </source>
</reference>